<organism evidence="2 3">
    <name type="scientific">Chitinimonas taiwanensis DSM 18899</name>
    <dbReference type="NCBI Taxonomy" id="1121279"/>
    <lineage>
        <taxon>Bacteria</taxon>
        <taxon>Pseudomonadati</taxon>
        <taxon>Pseudomonadota</taxon>
        <taxon>Betaproteobacteria</taxon>
        <taxon>Neisseriales</taxon>
        <taxon>Chitinibacteraceae</taxon>
        <taxon>Chitinimonas</taxon>
    </lineage>
</organism>
<accession>A0A1K2HGJ6</accession>
<dbReference type="AlphaFoldDB" id="A0A1K2HGJ6"/>
<proteinExistence type="predicted"/>
<evidence type="ECO:0000313" key="3">
    <source>
        <dbReference type="Proteomes" id="UP000186513"/>
    </source>
</evidence>
<dbReference type="OrthoDB" id="8775233at2"/>
<feature type="signal peptide" evidence="1">
    <location>
        <begin position="1"/>
        <end position="27"/>
    </location>
</feature>
<dbReference type="Proteomes" id="UP000186513">
    <property type="component" value="Unassembled WGS sequence"/>
</dbReference>
<name>A0A1K2HGJ6_9NEIS</name>
<feature type="chain" id="PRO_5012656521" evidence="1">
    <location>
        <begin position="28"/>
        <end position="176"/>
    </location>
</feature>
<keyword evidence="1" id="KW-0732">Signal</keyword>
<dbReference type="EMBL" id="FPKR01000005">
    <property type="protein sequence ID" value="SFZ75378.1"/>
    <property type="molecule type" value="Genomic_DNA"/>
</dbReference>
<keyword evidence="3" id="KW-1185">Reference proteome</keyword>
<dbReference type="RefSeq" id="WP_072428086.1">
    <property type="nucleotide sequence ID" value="NZ_FPKR01000005.1"/>
</dbReference>
<dbReference type="STRING" id="1121279.SAMN02745887_01569"/>
<evidence type="ECO:0000256" key="1">
    <source>
        <dbReference type="SAM" id="SignalP"/>
    </source>
</evidence>
<gene>
    <name evidence="2" type="ORF">SAMN02745887_01569</name>
</gene>
<evidence type="ECO:0000313" key="2">
    <source>
        <dbReference type="EMBL" id="SFZ75378.1"/>
    </source>
</evidence>
<protein>
    <submittedName>
        <fullName evidence="2">Uncharacterized protein</fullName>
    </submittedName>
</protein>
<sequence length="176" mass="18628">MLAHPALSTTAPRALLISLALLLGACATDHKQRVSDAAVTPLNDLNLVKTPIPEVLKRAKDGPYALADTRECKGLNEEIALLDAALGPDIDAPDEDKPDWLERGGDAAADAAVGALQRTAEGVVPFRSWVRKLSGAERQSRRVREAVIAGGLRRAFLKGVRVQLACPAEPVVSAAK</sequence>
<reference evidence="2 3" key="1">
    <citation type="submission" date="2016-11" db="EMBL/GenBank/DDBJ databases">
        <authorList>
            <person name="Jaros S."/>
            <person name="Januszkiewicz K."/>
            <person name="Wedrychowicz H."/>
        </authorList>
    </citation>
    <scope>NUCLEOTIDE SEQUENCE [LARGE SCALE GENOMIC DNA]</scope>
    <source>
        <strain evidence="2 3">DSM 18899</strain>
    </source>
</reference>